<dbReference type="EMBL" id="FNNB01000018">
    <property type="protein sequence ID" value="SDX75452.1"/>
    <property type="molecule type" value="Genomic_DNA"/>
</dbReference>
<dbReference type="Proteomes" id="UP000183076">
    <property type="component" value="Unassembled WGS sequence"/>
</dbReference>
<name>A0A1H3E9L9_9RHOB</name>
<reference evidence="2" key="1">
    <citation type="submission" date="2016-10" db="EMBL/GenBank/DDBJ databases">
        <authorList>
            <person name="Varghese N."/>
            <person name="Submissions S."/>
        </authorList>
    </citation>
    <scope>NUCLEOTIDE SEQUENCE [LARGE SCALE GENOMIC DNA]</scope>
    <source>
        <strain evidence="2">DSM 10014</strain>
    </source>
</reference>
<proteinExistence type="predicted"/>
<dbReference type="AlphaFoldDB" id="A0A1H3E9L9"/>
<evidence type="ECO:0000313" key="1">
    <source>
        <dbReference type="EMBL" id="SDX75452.1"/>
    </source>
</evidence>
<organism evidence="1 2">
    <name type="scientific">Sulfitobacter pontiacus</name>
    <dbReference type="NCBI Taxonomy" id="60137"/>
    <lineage>
        <taxon>Bacteria</taxon>
        <taxon>Pseudomonadati</taxon>
        <taxon>Pseudomonadota</taxon>
        <taxon>Alphaproteobacteria</taxon>
        <taxon>Rhodobacterales</taxon>
        <taxon>Roseobacteraceae</taxon>
        <taxon>Sulfitobacter</taxon>
    </lineage>
</organism>
<protein>
    <submittedName>
        <fullName evidence="1">Uncharacterized protein</fullName>
    </submittedName>
</protein>
<gene>
    <name evidence="1" type="ORF">SAMN04488041_1182</name>
</gene>
<accession>A0A1H3E9L9</accession>
<sequence length="309" mass="35231">MLKPKLVEGRYGPAAQIQTEGGKTYHVQVIPFRSQTTLQIFDPTVENGLFNLSEARGGSDQLDRVFEVMDAAYDWDTPAYRQVCQELGLDPDTNRPMYKEHDKSLVADLEQRIKWGGGGDDMHLNELIFDLLDLLRTDQAPEFYAYVKSKQTLDHWSFKVSKSVFEDAFSRVDLHRISSSKPVFTAIDFLPSWEGRGYSASISLWSIADCEQDGWWPQGYGHVSGVALEPTRRDLAIETVVRRLKGQGVVFLSDSEARDYLDQEGAYWAFQQGSWQCPKGLQPRSPSASEQLLWRVKRPATPLYEQRLK</sequence>
<evidence type="ECO:0000313" key="2">
    <source>
        <dbReference type="Proteomes" id="UP000183076"/>
    </source>
</evidence>